<reference evidence="10 11" key="1">
    <citation type="submission" date="2024-10" db="EMBL/GenBank/DDBJ databases">
        <title>Updated reference genomes for cyclostephanoid diatoms.</title>
        <authorList>
            <person name="Roberts W.R."/>
            <person name="Alverson A.J."/>
        </authorList>
    </citation>
    <scope>NUCLEOTIDE SEQUENCE [LARGE SCALE GENOMIC DNA]</scope>
    <source>
        <strain evidence="10 11">AJA010-31</strain>
    </source>
</reference>
<gene>
    <name evidence="10" type="ORF">ACHAWO_002686</name>
</gene>
<evidence type="ECO:0000256" key="1">
    <source>
        <dbReference type="ARBA" id="ARBA00004323"/>
    </source>
</evidence>
<dbReference type="PANTHER" id="PTHR12137">
    <property type="entry name" value="CARBOHYDRATE SULFOTRANSFERASE"/>
    <property type="match status" value="1"/>
</dbReference>
<accession>A0ABD3NCW0</accession>
<protein>
    <recommendedName>
        <fullName evidence="12">Sulfotransferase domain-containing protein</fullName>
    </recommendedName>
</protein>
<evidence type="ECO:0000313" key="10">
    <source>
        <dbReference type="EMBL" id="KAL3772856.1"/>
    </source>
</evidence>
<evidence type="ECO:0000256" key="2">
    <source>
        <dbReference type="ARBA" id="ARBA00006339"/>
    </source>
</evidence>
<dbReference type="GO" id="GO:0000139">
    <property type="term" value="C:Golgi membrane"/>
    <property type="evidence" value="ECO:0007669"/>
    <property type="project" value="UniProtKB-SubCell"/>
</dbReference>
<evidence type="ECO:0000256" key="6">
    <source>
        <dbReference type="ARBA" id="ARBA00023034"/>
    </source>
</evidence>
<comment type="caution">
    <text evidence="10">The sequence shown here is derived from an EMBL/GenBank/DDBJ whole genome shotgun (WGS) entry which is preliminary data.</text>
</comment>
<sequence>MASSTSSAINHPSNGSQTSSALAKRILLSCWLLSITYIWIASEDSSFDTIDHEWMLDEQSRIEEGYHHHRADPLDRHANLLQEEERPPEMEGSNDTNDDDDGSSADSTKATTAHTYKLSKIPEALRPITYNECCVPAIQIDTHPTPKDMQCFGTCYNERACSDPLYPFETVELKEKYGHLRNVTSLTFKELKDRCVLHPPWLVPNVTWCSHSDLDLTSASSAAQDDDEATASVYGHVPEPGCSLASNGGGSGAWQHVFILPSAKFAFCGIPKVGITQWIQFSRFVAGAKDYPSLPHYKMDNDFFRFDKLTPSVQEEIFTSKEWTWAVFLREPAERLLSAYLDKIASVSGQEKIFDALGTNATAAGFTFDDFVQRLDMEVNETGCKVNKNDRSVLNGMTGLGWCSDPHWRPQIMSCGLFANLDRFQFVGDINNAPEHTKQLLDSVGLWESHGKHFINGGVDKEAGHKLHMCRLKSYPHNHTEHVGFQQKDEERNATAANTAYGHSKNSKDALDKYYTPELLKLVREKLYADDYRLYNLVREKKLTDGKQLAMQLSGGTC</sequence>
<organism evidence="10 11">
    <name type="scientific">Cyclotella atomus</name>
    <dbReference type="NCBI Taxonomy" id="382360"/>
    <lineage>
        <taxon>Eukaryota</taxon>
        <taxon>Sar</taxon>
        <taxon>Stramenopiles</taxon>
        <taxon>Ochrophyta</taxon>
        <taxon>Bacillariophyta</taxon>
        <taxon>Coscinodiscophyceae</taxon>
        <taxon>Thalassiosirophycidae</taxon>
        <taxon>Stephanodiscales</taxon>
        <taxon>Stephanodiscaceae</taxon>
        <taxon>Cyclotella</taxon>
    </lineage>
</organism>
<dbReference type="EMBL" id="JALLPJ020001258">
    <property type="protein sequence ID" value="KAL3772856.1"/>
    <property type="molecule type" value="Genomic_DNA"/>
</dbReference>
<evidence type="ECO:0000256" key="8">
    <source>
        <dbReference type="ARBA" id="ARBA00023180"/>
    </source>
</evidence>
<keyword evidence="8" id="KW-0325">Glycoprotein</keyword>
<dbReference type="Pfam" id="PF03567">
    <property type="entry name" value="Sulfotransfer_2"/>
    <property type="match status" value="1"/>
</dbReference>
<dbReference type="GO" id="GO:0008146">
    <property type="term" value="F:sulfotransferase activity"/>
    <property type="evidence" value="ECO:0007669"/>
    <property type="project" value="UniProtKB-ARBA"/>
</dbReference>
<evidence type="ECO:0000256" key="3">
    <source>
        <dbReference type="ARBA" id="ARBA00022679"/>
    </source>
</evidence>
<keyword evidence="4" id="KW-0812">Transmembrane</keyword>
<dbReference type="InterPro" id="IPR005331">
    <property type="entry name" value="Sulfotransferase"/>
</dbReference>
<name>A0ABD3NCW0_9STRA</name>
<keyword evidence="11" id="KW-1185">Reference proteome</keyword>
<dbReference type="Proteomes" id="UP001530400">
    <property type="component" value="Unassembled WGS sequence"/>
</dbReference>
<evidence type="ECO:0000256" key="9">
    <source>
        <dbReference type="SAM" id="MobiDB-lite"/>
    </source>
</evidence>
<evidence type="ECO:0000256" key="5">
    <source>
        <dbReference type="ARBA" id="ARBA00022989"/>
    </source>
</evidence>
<comment type="similarity">
    <text evidence="2">Belongs to the sulfotransferase 2 family.</text>
</comment>
<keyword evidence="7" id="KW-0472">Membrane</keyword>
<dbReference type="PANTHER" id="PTHR12137:SF54">
    <property type="entry name" value="CARBOHYDRATE SULFOTRANSFERASE"/>
    <property type="match status" value="1"/>
</dbReference>
<evidence type="ECO:0000256" key="4">
    <source>
        <dbReference type="ARBA" id="ARBA00022692"/>
    </source>
</evidence>
<comment type="subcellular location">
    <subcellularLocation>
        <location evidence="1">Golgi apparatus membrane</location>
        <topology evidence="1">Single-pass type II membrane protein</topology>
    </subcellularLocation>
</comment>
<keyword evidence="6" id="KW-0333">Golgi apparatus</keyword>
<dbReference type="AlphaFoldDB" id="A0ABD3NCW0"/>
<evidence type="ECO:0008006" key="12">
    <source>
        <dbReference type="Google" id="ProtNLM"/>
    </source>
</evidence>
<dbReference type="InterPro" id="IPR018011">
    <property type="entry name" value="Carb_sulfotrans_8-10"/>
</dbReference>
<keyword evidence="5" id="KW-1133">Transmembrane helix</keyword>
<evidence type="ECO:0000256" key="7">
    <source>
        <dbReference type="ARBA" id="ARBA00023136"/>
    </source>
</evidence>
<evidence type="ECO:0000313" key="11">
    <source>
        <dbReference type="Proteomes" id="UP001530400"/>
    </source>
</evidence>
<keyword evidence="3" id="KW-0808">Transferase</keyword>
<feature type="region of interest" description="Disordered" evidence="9">
    <location>
        <begin position="85"/>
        <end position="111"/>
    </location>
</feature>
<proteinExistence type="inferred from homology"/>